<reference evidence="1 2" key="1">
    <citation type="journal article" date="2019" name="Emerg. Microbes Infect.">
        <title>Comprehensive subspecies identification of 175 nontuberculous mycobacteria species based on 7547 genomic profiles.</title>
        <authorList>
            <person name="Matsumoto Y."/>
            <person name="Kinjo T."/>
            <person name="Motooka D."/>
            <person name="Nabeya D."/>
            <person name="Jung N."/>
            <person name="Uechi K."/>
            <person name="Horii T."/>
            <person name="Iida T."/>
            <person name="Fujita J."/>
            <person name="Nakamura S."/>
        </authorList>
    </citation>
    <scope>NUCLEOTIDE SEQUENCE [LARGE SCALE GENOMIC DNA]</scope>
    <source>
        <strain evidence="1 2">JCM 14738</strain>
    </source>
</reference>
<evidence type="ECO:0000313" key="2">
    <source>
        <dbReference type="Proteomes" id="UP000467385"/>
    </source>
</evidence>
<dbReference type="EMBL" id="AP022613">
    <property type="protein sequence ID" value="BBZ38712.1"/>
    <property type="molecule type" value="Genomic_DNA"/>
</dbReference>
<keyword evidence="2" id="KW-1185">Reference proteome</keyword>
<proteinExistence type="predicted"/>
<sequence>MQHTTVNQRHETRDSVASAFLLVAGILVMIASADALAVLIGAVLIVSLVWGLIREIRHRVRHRAALASVTHLPTASTGRRGAKTIAAQRNAA</sequence>
<organism evidence="1 2">
    <name type="scientific">Mycobacterium conspicuum</name>
    <dbReference type="NCBI Taxonomy" id="44010"/>
    <lineage>
        <taxon>Bacteria</taxon>
        <taxon>Bacillati</taxon>
        <taxon>Actinomycetota</taxon>
        <taxon>Actinomycetes</taxon>
        <taxon>Mycobacteriales</taxon>
        <taxon>Mycobacteriaceae</taxon>
        <taxon>Mycobacterium</taxon>
    </lineage>
</organism>
<accession>A0A1X1SSW4</accession>
<dbReference type="Proteomes" id="UP000467385">
    <property type="component" value="Chromosome"/>
</dbReference>
<protein>
    <submittedName>
        <fullName evidence="1">Uncharacterized protein</fullName>
    </submittedName>
</protein>
<dbReference type="AlphaFoldDB" id="A0A1X1SSW4"/>
<evidence type="ECO:0000313" key="1">
    <source>
        <dbReference type="EMBL" id="BBZ38712.1"/>
    </source>
</evidence>
<gene>
    <name evidence="1" type="ORF">MCNS_17750</name>
</gene>
<dbReference type="STRING" id="44010.AWC00_25990"/>
<dbReference type="RefSeq" id="WP_085235816.1">
    <property type="nucleotide sequence ID" value="NZ_AP022613.1"/>
</dbReference>
<name>A0A1X1SSW4_9MYCO</name>